<protein>
    <submittedName>
        <fullName evidence="2">Uncharacterized protein</fullName>
    </submittedName>
</protein>
<sequence length="105" mass="12113">MSYVFRTFYIILSHYCFPSHSLFFTYPSQSAKIKSEMRMMRLYLVYLQLHLLMLKLVGTSLKPIMKTGKLKTQNLMNLAAPSSVIKYWPCKKVPGGIGLRSCGRI</sequence>
<proteinExistence type="evidence at transcript level"/>
<evidence type="ECO:0000313" key="2">
    <source>
        <dbReference type="EMBL" id="ACL54703.1"/>
    </source>
</evidence>
<name>B8A3F4_MAIZE</name>
<accession>B8A3F4</accession>
<organism evidence="2">
    <name type="scientific">Zea mays</name>
    <name type="common">Maize</name>
    <dbReference type="NCBI Taxonomy" id="4577"/>
    <lineage>
        <taxon>Eukaryota</taxon>
        <taxon>Viridiplantae</taxon>
        <taxon>Streptophyta</taxon>
        <taxon>Embryophyta</taxon>
        <taxon>Tracheophyta</taxon>
        <taxon>Spermatophyta</taxon>
        <taxon>Magnoliopsida</taxon>
        <taxon>Liliopsida</taxon>
        <taxon>Poales</taxon>
        <taxon>Poaceae</taxon>
        <taxon>PACMAD clade</taxon>
        <taxon>Panicoideae</taxon>
        <taxon>Andropogonodae</taxon>
        <taxon>Andropogoneae</taxon>
        <taxon>Tripsacinae</taxon>
        <taxon>Zea</taxon>
    </lineage>
</organism>
<dbReference type="AlphaFoldDB" id="B8A3F4"/>
<keyword evidence="1" id="KW-1133">Transmembrane helix</keyword>
<keyword evidence="1" id="KW-0812">Transmembrane</keyword>
<reference evidence="2" key="1">
    <citation type="journal article" date="2009" name="PLoS Genet.">
        <title>Sequencing, mapping, and analysis of 27,455 maize full-length cDNAs.</title>
        <authorList>
            <person name="Soderlund C."/>
            <person name="Descour A."/>
            <person name="Kudrna D."/>
            <person name="Bomhoff M."/>
            <person name="Boyd L."/>
            <person name="Currie J."/>
            <person name="Angelova A."/>
            <person name="Collura K."/>
            <person name="Wissotski M."/>
            <person name="Ashley E."/>
            <person name="Morrow D."/>
            <person name="Fernandes J."/>
            <person name="Walbot V."/>
            <person name="Yu Y."/>
        </authorList>
    </citation>
    <scope>NUCLEOTIDE SEQUENCE</scope>
    <source>
        <strain evidence="2">B73</strain>
    </source>
</reference>
<keyword evidence="1" id="KW-0472">Membrane</keyword>
<feature type="transmembrane region" description="Helical" evidence="1">
    <location>
        <begin position="40"/>
        <end position="61"/>
    </location>
</feature>
<evidence type="ECO:0000256" key="1">
    <source>
        <dbReference type="SAM" id="Phobius"/>
    </source>
</evidence>
<dbReference type="EMBL" id="BT056096">
    <property type="protein sequence ID" value="ACL54703.1"/>
    <property type="molecule type" value="mRNA"/>
</dbReference>